<dbReference type="EMBL" id="CP036291">
    <property type="protein sequence ID" value="QDU91345.1"/>
    <property type="molecule type" value="Genomic_DNA"/>
</dbReference>
<proteinExistence type="predicted"/>
<protein>
    <recommendedName>
        <fullName evidence="4">TIGR03790 family protein</fullName>
    </recommendedName>
</protein>
<feature type="chain" id="PRO_5021734948" description="TIGR03790 family protein" evidence="1">
    <location>
        <begin position="24"/>
        <end position="584"/>
    </location>
</feature>
<sequence length="584" mass="62571" precursor="true">MSLLHPAAHLQLLGQALFCGALAAAIGANGTAAAGGGPENLILIVNQNSQGSKTIANHYARLRGLPPGNLVYLDYTGPKETCSVAEFREQILQPVLKEVDRRKLSLQTDYLVYSSDFPWRVSFEEDHPDIKLSKQQAAHASITGATYLWRHVMAGSLGLLGLDVNWYVPAADGANLSQCARLSDVASQGFRGRYTWQRGAVRSDDPKTGQGYLLSTMLGVTTGRGNTVSEVLSYLERSAGADATQPRGTFYFCRNDDIRSKTRHECFPAVVEQLALAGAVGRVHEGDLPTGADDILGLTTGRAVLKFAGSHVRTLPGAIIDNLTSNAGILSANSFQTPISEYLRAGAAGVSGTVFEPYAIQAKFPLPTVHLHYRRGCSLAEAYYQSVAGPYQLLILGDPLCQPWAHPPEVELVGVEPGETVGEKMSLTASVEPNDPAHPTQCELFVDGRLRARLPAGRPFSFATSELATGWHELRVVASTPDAIETQGRSVLPFLVSRDDEPLPALRFSASAAVEASRRVRVFVDPPQAGPMLLMHDSRKVAEIPAGQAGVEVVAGSLGRGFARLSAQSESSGATTAPRWLEVR</sequence>
<evidence type="ECO:0000313" key="3">
    <source>
        <dbReference type="Proteomes" id="UP000317429"/>
    </source>
</evidence>
<dbReference type="InterPro" id="IPR022265">
    <property type="entry name" value="CHP03790"/>
</dbReference>
<keyword evidence="3" id="KW-1185">Reference proteome</keyword>
<evidence type="ECO:0008006" key="4">
    <source>
        <dbReference type="Google" id="ProtNLM"/>
    </source>
</evidence>
<feature type="signal peptide" evidence="1">
    <location>
        <begin position="1"/>
        <end position="23"/>
    </location>
</feature>
<dbReference type="NCBIfam" id="TIGR03790">
    <property type="entry name" value="TIGR03790 family protein"/>
    <property type="match status" value="1"/>
</dbReference>
<reference evidence="2 3" key="1">
    <citation type="submission" date="2019-02" db="EMBL/GenBank/DDBJ databases">
        <title>Deep-cultivation of Planctomycetes and their phenomic and genomic characterization uncovers novel biology.</title>
        <authorList>
            <person name="Wiegand S."/>
            <person name="Jogler M."/>
            <person name="Boedeker C."/>
            <person name="Pinto D."/>
            <person name="Vollmers J."/>
            <person name="Rivas-Marin E."/>
            <person name="Kohn T."/>
            <person name="Peeters S.H."/>
            <person name="Heuer A."/>
            <person name="Rast P."/>
            <person name="Oberbeckmann S."/>
            <person name="Bunk B."/>
            <person name="Jeske O."/>
            <person name="Meyerdierks A."/>
            <person name="Storesund J.E."/>
            <person name="Kallscheuer N."/>
            <person name="Luecker S."/>
            <person name="Lage O.M."/>
            <person name="Pohl T."/>
            <person name="Merkel B.J."/>
            <person name="Hornburger P."/>
            <person name="Mueller R.-W."/>
            <person name="Bruemmer F."/>
            <person name="Labrenz M."/>
            <person name="Spormann A.M."/>
            <person name="Op den Camp H."/>
            <person name="Overmann J."/>
            <person name="Amann R."/>
            <person name="Jetten M.S.M."/>
            <person name="Mascher T."/>
            <person name="Medema M.H."/>
            <person name="Devos D.P."/>
            <person name="Kaster A.-K."/>
            <person name="Ovreas L."/>
            <person name="Rohde M."/>
            <person name="Galperin M.Y."/>
            <person name="Jogler C."/>
        </authorList>
    </citation>
    <scope>NUCLEOTIDE SEQUENCE [LARGE SCALE GENOMIC DNA]</scope>
    <source>
        <strain evidence="2 3">Pla175</strain>
    </source>
</reference>
<dbReference type="KEGG" id="pnd:Pla175_47660"/>
<name>A0A518DIP5_9BACT</name>
<dbReference type="AlphaFoldDB" id="A0A518DIP5"/>
<gene>
    <name evidence="2" type="ORF">Pla175_47660</name>
</gene>
<keyword evidence="1" id="KW-0732">Signal</keyword>
<dbReference type="RefSeq" id="WP_145291367.1">
    <property type="nucleotide sequence ID" value="NZ_CP036291.1"/>
</dbReference>
<evidence type="ECO:0000313" key="2">
    <source>
        <dbReference type="EMBL" id="QDU91345.1"/>
    </source>
</evidence>
<evidence type="ECO:0000256" key="1">
    <source>
        <dbReference type="SAM" id="SignalP"/>
    </source>
</evidence>
<accession>A0A518DIP5</accession>
<dbReference type="Proteomes" id="UP000317429">
    <property type="component" value="Chromosome"/>
</dbReference>
<organism evidence="2 3">
    <name type="scientific">Pirellulimonas nuda</name>
    <dbReference type="NCBI Taxonomy" id="2528009"/>
    <lineage>
        <taxon>Bacteria</taxon>
        <taxon>Pseudomonadati</taxon>
        <taxon>Planctomycetota</taxon>
        <taxon>Planctomycetia</taxon>
        <taxon>Pirellulales</taxon>
        <taxon>Lacipirellulaceae</taxon>
        <taxon>Pirellulimonas</taxon>
    </lineage>
</organism>
<dbReference type="OrthoDB" id="9778224at2"/>